<organism evidence="2 3">
    <name type="scientific">Oryza meyeriana var. granulata</name>
    <dbReference type="NCBI Taxonomy" id="110450"/>
    <lineage>
        <taxon>Eukaryota</taxon>
        <taxon>Viridiplantae</taxon>
        <taxon>Streptophyta</taxon>
        <taxon>Embryophyta</taxon>
        <taxon>Tracheophyta</taxon>
        <taxon>Spermatophyta</taxon>
        <taxon>Magnoliopsida</taxon>
        <taxon>Liliopsida</taxon>
        <taxon>Poales</taxon>
        <taxon>Poaceae</taxon>
        <taxon>BOP clade</taxon>
        <taxon>Oryzoideae</taxon>
        <taxon>Oryzeae</taxon>
        <taxon>Oryzinae</taxon>
        <taxon>Oryza</taxon>
        <taxon>Oryza meyeriana</taxon>
    </lineage>
</organism>
<accession>A0A6G1F507</accession>
<evidence type="ECO:0000313" key="2">
    <source>
        <dbReference type="EMBL" id="KAF0931998.1"/>
    </source>
</evidence>
<evidence type="ECO:0000313" key="3">
    <source>
        <dbReference type="Proteomes" id="UP000479710"/>
    </source>
</evidence>
<reference evidence="2 3" key="1">
    <citation type="submission" date="2019-11" db="EMBL/GenBank/DDBJ databases">
        <title>Whole genome sequence of Oryza granulata.</title>
        <authorList>
            <person name="Li W."/>
        </authorList>
    </citation>
    <scope>NUCLEOTIDE SEQUENCE [LARGE SCALE GENOMIC DNA]</scope>
    <source>
        <strain evidence="3">cv. Menghai</strain>
        <tissue evidence="2">Leaf</tissue>
    </source>
</reference>
<dbReference type="EMBL" id="SPHZ02000001">
    <property type="protein sequence ID" value="KAF0931998.1"/>
    <property type="molecule type" value="Genomic_DNA"/>
</dbReference>
<sequence>MSIIGSTQIKPGVPAISQAAAPILILSRSRSGRPLPRLPTAATAAAQAPAPPHRRRRPLALAPAWFAAPRRYELRLHPNLVACSFTGATSVLVDVSAPTHFLVLNAADLAIDRASIRFQVSITVLACSSSLGRSLTVASWGVSAPGWLQYLVPTGVSLFEKDEILVLKFGRELPLGKIVHHVVTTAWTPCTAILTSFNLHCRHHRRAVLRLSEVTSIENKAAKDQQFGEIGRQQLLVSGISDPNSELEEPEPPGFSTDEPEPDSPALATHHTGMLIAGAIGFVVGLVNGGDVGNVEGVMTGLVIDAVGAEVEGFGSGYVTGAGEMEGFTIEGPVMGVGRGFKEGIVMVGFVEGTLMIIGVGFVDGTVIGLVT</sequence>
<keyword evidence="3" id="KW-1185">Reference proteome</keyword>
<protein>
    <submittedName>
        <fullName evidence="2">Uncharacterized protein</fullName>
    </submittedName>
</protein>
<feature type="region of interest" description="Disordered" evidence="1">
    <location>
        <begin position="242"/>
        <end position="268"/>
    </location>
</feature>
<gene>
    <name evidence="2" type="ORF">E2562_007808</name>
</gene>
<comment type="caution">
    <text evidence="2">The sequence shown here is derived from an EMBL/GenBank/DDBJ whole genome shotgun (WGS) entry which is preliminary data.</text>
</comment>
<dbReference type="SUPFAM" id="SSF63737">
    <property type="entry name" value="Leukotriene A4 hydrolase N-terminal domain"/>
    <property type="match status" value="1"/>
</dbReference>
<dbReference type="AlphaFoldDB" id="A0A6G1F507"/>
<dbReference type="Proteomes" id="UP000479710">
    <property type="component" value="Unassembled WGS sequence"/>
</dbReference>
<dbReference type="Gene3D" id="2.60.40.1730">
    <property type="entry name" value="tricorn interacting facor f3 domain"/>
    <property type="match status" value="1"/>
</dbReference>
<name>A0A6G1F507_9ORYZ</name>
<proteinExistence type="predicted"/>
<dbReference type="InterPro" id="IPR042097">
    <property type="entry name" value="Aminopeptidase_N-like_N_sf"/>
</dbReference>
<evidence type="ECO:0000256" key="1">
    <source>
        <dbReference type="SAM" id="MobiDB-lite"/>
    </source>
</evidence>